<gene>
    <name evidence="1" type="ORF">SAMN05421788_110235</name>
</gene>
<accession>A0A173MAC2</accession>
<dbReference type="OrthoDB" id="672405at2"/>
<dbReference type="RefSeq" id="WP_076381808.1">
    <property type="nucleotide sequence ID" value="NZ_AP017422.1"/>
</dbReference>
<keyword evidence="2" id="KW-1185">Reference proteome</keyword>
<protein>
    <submittedName>
        <fullName evidence="1">Uncharacterized protein</fullName>
    </submittedName>
</protein>
<sequence>MSVEINDITIEQLVAAYEATEESIVEDADEDPSVMLDIQDHLENLILLTAQLMEGWEPFFEELDEHETARYFIKLSPALKASQQVMLLIKKYGLNRGDIKTFYRRLKPEVKEFSSAMKKLLNTTINPDDIDEEEDEDDY</sequence>
<evidence type="ECO:0000313" key="1">
    <source>
        <dbReference type="EMBL" id="SIT31608.1"/>
    </source>
</evidence>
<organism evidence="1 2">
    <name type="scientific">Filimonas lacunae</name>
    <dbReference type="NCBI Taxonomy" id="477680"/>
    <lineage>
        <taxon>Bacteria</taxon>
        <taxon>Pseudomonadati</taxon>
        <taxon>Bacteroidota</taxon>
        <taxon>Chitinophagia</taxon>
        <taxon>Chitinophagales</taxon>
        <taxon>Chitinophagaceae</taxon>
        <taxon>Filimonas</taxon>
    </lineage>
</organism>
<proteinExistence type="predicted"/>
<name>A0A173MAC2_9BACT</name>
<reference evidence="2" key="1">
    <citation type="submission" date="2017-01" db="EMBL/GenBank/DDBJ databases">
        <authorList>
            <person name="Varghese N."/>
            <person name="Submissions S."/>
        </authorList>
    </citation>
    <scope>NUCLEOTIDE SEQUENCE [LARGE SCALE GENOMIC DNA]</scope>
    <source>
        <strain evidence="2">DSM 21054</strain>
    </source>
</reference>
<dbReference type="Proteomes" id="UP000186917">
    <property type="component" value="Unassembled WGS sequence"/>
</dbReference>
<dbReference type="EMBL" id="FTOR01000010">
    <property type="protein sequence ID" value="SIT31608.1"/>
    <property type="molecule type" value="Genomic_DNA"/>
</dbReference>
<dbReference type="AlphaFoldDB" id="A0A173MAC2"/>
<dbReference type="STRING" id="477680.SAMN05421788_110235"/>
<dbReference type="KEGG" id="fln:FLA_0495"/>
<evidence type="ECO:0000313" key="2">
    <source>
        <dbReference type="Proteomes" id="UP000186917"/>
    </source>
</evidence>